<dbReference type="GO" id="GO:0005730">
    <property type="term" value="C:nucleolus"/>
    <property type="evidence" value="ECO:0007669"/>
    <property type="project" value="UniProtKB-SubCell"/>
</dbReference>
<dbReference type="SUPFAM" id="SSF55666">
    <property type="entry name" value="Ribonuclease PH domain 2-like"/>
    <property type="match status" value="1"/>
</dbReference>
<dbReference type="InterPro" id="IPR050590">
    <property type="entry name" value="Exosome_comp_Rrp42_subfam"/>
</dbReference>
<dbReference type="PANTHER" id="PTHR11097">
    <property type="entry name" value="EXOSOME COMPLEX EXONUCLEASE RIBOSOMAL RNA PROCESSING PROTEIN"/>
    <property type="match status" value="1"/>
</dbReference>
<evidence type="ECO:0000256" key="5">
    <source>
        <dbReference type="ARBA" id="ARBA00022835"/>
    </source>
</evidence>
<comment type="subcellular location">
    <subcellularLocation>
        <location evidence="1">Cytoplasm</location>
    </subcellularLocation>
    <subcellularLocation>
        <location evidence="2">Nucleus</location>
        <location evidence="2">Nucleolus</location>
    </subcellularLocation>
</comment>
<dbReference type="HOGENOM" id="CLU_1240128_0_0_1"/>
<dbReference type="GO" id="GO:0071035">
    <property type="term" value="P:nuclear polyadenylation-dependent rRNA catabolic process"/>
    <property type="evidence" value="ECO:0007669"/>
    <property type="project" value="TreeGrafter"/>
</dbReference>
<dbReference type="GO" id="GO:0034475">
    <property type="term" value="P:U4 snRNA 3'-end processing"/>
    <property type="evidence" value="ECO:0007669"/>
    <property type="project" value="TreeGrafter"/>
</dbReference>
<dbReference type="Proteomes" id="UP000010094">
    <property type="component" value="Chromosome VI"/>
</dbReference>
<name>I7AEP8_ENCRO</name>
<dbReference type="InterPro" id="IPR027408">
    <property type="entry name" value="PNPase/RNase_PH_dom_sf"/>
</dbReference>
<dbReference type="OrthoDB" id="45882at2759"/>
<dbReference type="GO" id="GO:0034476">
    <property type="term" value="P:U5 snRNA 3'-end processing"/>
    <property type="evidence" value="ECO:0007669"/>
    <property type="project" value="TreeGrafter"/>
</dbReference>
<evidence type="ECO:0000256" key="4">
    <source>
        <dbReference type="ARBA" id="ARBA00022490"/>
    </source>
</evidence>
<dbReference type="GO" id="GO:0016075">
    <property type="term" value="P:rRNA catabolic process"/>
    <property type="evidence" value="ECO:0007669"/>
    <property type="project" value="TreeGrafter"/>
</dbReference>
<evidence type="ECO:0000256" key="6">
    <source>
        <dbReference type="ARBA" id="ARBA00042523"/>
    </source>
</evidence>
<proteinExistence type="inferred from homology"/>
<dbReference type="RefSeq" id="XP_009264622.1">
    <property type="nucleotide sequence ID" value="XM_009266347.1"/>
</dbReference>
<evidence type="ECO:0000313" key="8">
    <source>
        <dbReference type="Proteomes" id="UP000010094"/>
    </source>
</evidence>
<protein>
    <recommendedName>
        <fullName evidence="6">Ribosomal RNA-processing protein 42</fullName>
    </recommendedName>
</protein>
<gene>
    <name evidence="7" type="ordered locus">EROM_060300</name>
</gene>
<dbReference type="VEuPathDB" id="MicrosporidiaDB:EROM_060300"/>
<dbReference type="GO" id="GO:0000176">
    <property type="term" value="C:nuclear exosome (RNase complex)"/>
    <property type="evidence" value="ECO:0007669"/>
    <property type="project" value="UniProtKB-ARBA"/>
</dbReference>
<dbReference type="GO" id="GO:0071038">
    <property type="term" value="P:TRAMP-dependent tRNA surveillance pathway"/>
    <property type="evidence" value="ECO:0007669"/>
    <property type="project" value="TreeGrafter"/>
</dbReference>
<reference evidence="7 8" key="1">
    <citation type="journal article" date="2012" name="Proc. Natl. Acad. Sci. U.S.A.">
        <title>Gain and loss of multiple functionally related, horizontally transferred genes in the reduced genomes of two microsporidian parasites.</title>
        <authorList>
            <person name="Pombert J.-F."/>
            <person name="Selman M."/>
            <person name="Burki F."/>
            <person name="Bardell F.T."/>
            <person name="Farinelli L."/>
            <person name="Solter L.F."/>
            <person name="Whitman D.W."/>
            <person name="Weiss L.M."/>
            <person name="Corradi N."/>
            <person name="Keeling P.J."/>
        </authorList>
    </citation>
    <scope>NUCLEOTIDE SEQUENCE [LARGE SCALE GENOMIC DNA]</scope>
    <source>
        <strain evidence="7 8">SJ-2008</strain>
    </source>
</reference>
<dbReference type="EMBL" id="CP003523">
    <property type="protein sequence ID" value="AFN83125.1"/>
    <property type="molecule type" value="Genomic_DNA"/>
</dbReference>
<dbReference type="GO" id="GO:0035925">
    <property type="term" value="F:mRNA 3'-UTR AU-rich region binding"/>
    <property type="evidence" value="ECO:0007669"/>
    <property type="project" value="TreeGrafter"/>
</dbReference>
<accession>I7AEP8</accession>
<dbReference type="GO" id="GO:0000467">
    <property type="term" value="P:exonucleolytic trimming to generate mature 3'-end of 5.8S rRNA from tricistronic rRNA transcript (SSU-rRNA, 5.8S rRNA, LSU-rRNA)"/>
    <property type="evidence" value="ECO:0007669"/>
    <property type="project" value="TreeGrafter"/>
</dbReference>
<dbReference type="PANTHER" id="PTHR11097:SF8">
    <property type="entry name" value="EXOSOME COMPLEX COMPONENT RRP42"/>
    <property type="match status" value="1"/>
</dbReference>
<keyword evidence="8" id="KW-1185">Reference proteome</keyword>
<dbReference type="GO" id="GO:0000177">
    <property type="term" value="C:cytoplasmic exosome (RNase complex)"/>
    <property type="evidence" value="ECO:0007669"/>
    <property type="project" value="TreeGrafter"/>
</dbReference>
<sequence>MIAKNLAEVKERFDNRDIEEARGFEVERISNSCLVSMGTSRLLTVFQKTVSKPYIDRPHEGIISFSVSIGGKRHEKLLNFLHKVYTKQKSIDLESLCVKLNEEVTFIHIDLRILSSDGNIYSLAVKGVNSVLEVLGVKMNYMPQCFFYCSIGNVIVTDPSEDEQKEEDWSCIVVMKSFREIIFLEKVGKECGIEQVLEAVDRSTGNFAMRIPEIESEEECGGI</sequence>
<evidence type="ECO:0000256" key="1">
    <source>
        <dbReference type="ARBA" id="ARBA00004496"/>
    </source>
</evidence>
<keyword evidence="4" id="KW-0963">Cytoplasm</keyword>
<organism evidence="7 8">
    <name type="scientific">Encephalitozoon romaleae (strain SJ-2008)</name>
    <name type="common">Microsporidian parasite</name>
    <dbReference type="NCBI Taxonomy" id="1178016"/>
    <lineage>
        <taxon>Eukaryota</taxon>
        <taxon>Fungi</taxon>
        <taxon>Fungi incertae sedis</taxon>
        <taxon>Microsporidia</taxon>
        <taxon>Unikaryonidae</taxon>
        <taxon>Encephalitozoon</taxon>
    </lineage>
</organism>
<dbReference type="GO" id="GO:0034473">
    <property type="term" value="P:U1 snRNA 3'-end processing"/>
    <property type="evidence" value="ECO:0007669"/>
    <property type="project" value="TreeGrafter"/>
</dbReference>
<dbReference type="InterPro" id="IPR036345">
    <property type="entry name" value="ExoRNase_PH_dom2_sf"/>
</dbReference>
<evidence type="ECO:0000256" key="3">
    <source>
        <dbReference type="ARBA" id="ARBA00006678"/>
    </source>
</evidence>
<keyword evidence="5" id="KW-0271">Exosome</keyword>
<evidence type="ECO:0000256" key="2">
    <source>
        <dbReference type="ARBA" id="ARBA00004604"/>
    </source>
</evidence>
<dbReference type="SUPFAM" id="SSF54211">
    <property type="entry name" value="Ribosomal protein S5 domain 2-like"/>
    <property type="match status" value="1"/>
</dbReference>
<dbReference type="GO" id="GO:0071028">
    <property type="term" value="P:nuclear mRNA surveillance"/>
    <property type="evidence" value="ECO:0007669"/>
    <property type="project" value="TreeGrafter"/>
</dbReference>
<dbReference type="InterPro" id="IPR020568">
    <property type="entry name" value="Ribosomal_Su5_D2-typ_SF"/>
</dbReference>
<dbReference type="KEGG" id="ero:EROM_060300"/>
<evidence type="ECO:0000313" key="7">
    <source>
        <dbReference type="EMBL" id="AFN83125.1"/>
    </source>
</evidence>
<dbReference type="Gene3D" id="3.30.230.70">
    <property type="entry name" value="GHMP Kinase, N-terminal domain"/>
    <property type="match status" value="1"/>
</dbReference>
<dbReference type="AlphaFoldDB" id="I7AEP8"/>
<comment type="similarity">
    <text evidence="3">Belongs to the RNase PH family.</text>
</comment>
<dbReference type="GeneID" id="20521427"/>